<sequence>MAKAKMDTVKIQTLQQENEILRQKLAAQEQIQSEMTNAVTDSLSQEMKTIRQKGKKSANSITVQEQHDHMNISLFTKYGKRIGPMHPENAIQTLNRFAELKGIILTATQPTQTQIDAYKQTAEYKKMIKTEQAIRAVKERSRKSGEMERLTKAIAKMAGVQDPSTLNTLVEVSK</sequence>
<organism evidence="1">
    <name type="scientific">viral metagenome</name>
    <dbReference type="NCBI Taxonomy" id="1070528"/>
    <lineage>
        <taxon>unclassified sequences</taxon>
        <taxon>metagenomes</taxon>
        <taxon>organismal metagenomes</taxon>
    </lineage>
</organism>
<protein>
    <submittedName>
        <fullName evidence="1">Uncharacterized protein</fullName>
    </submittedName>
</protein>
<dbReference type="AlphaFoldDB" id="A0A6H1ZEQ3"/>
<accession>A0A6H1ZEQ3</accession>
<evidence type="ECO:0000313" key="2">
    <source>
        <dbReference type="EMBL" id="QJH95277.1"/>
    </source>
</evidence>
<reference evidence="1" key="1">
    <citation type="submission" date="2020-03" db="EMBL/GenBank/DDBJ databases">
        <title>The deep terrestrial virosphere.</title>
        <authorList>
            <person name="Holmfeldt K."/>
            <person name="Nilsson E."/>
            <person name="Simone D."/>
            <person name="Lopez-Fernandez M."/>
            <person name="Wu X."/>
            <person name="de Brujin I."/>
            <person name="Lundin D."/>
            <person name="Andersson A."/>
            <person name="Bertilsson S."/>
            <person name="Dopson M."/>
        </authorList>
    </citation>
    <scope>NUCLEOTIDE SEQUENCE</scope>
    <source>
        <strain evidence="1">TM448A00287</strain>
        <strain evidence="2">TM448B00362</strain>
    </source>
</reference>
<name>A0A6H1ZEQ3_9ZZZZ</name>
<gene>
    <name evidence="1" type="ORF">TM448A00287_0023</name>
    <name evidence="2" type="ORF">TM448B00362_0023</name>
</gene>
<proteinExistence type="predicted"/>
<dbReference type="EMBL" id="MT144616">
    <property type="protein sequence ID" value="QJH95277.1"/>
    <property type="molecule type" value="Genomic_DNA"/>
</dbReference>
<dbReference type="EMBL" id="MT143999">
    <property type="protein sequence ID" value="QJA45901.1"/>
    <property type="molecule type" value="Genomic_DNA"/>
</dbReference>
<evidence type="ECO:0000313" key="1">
    <source>
        <dbReference type="EMBL" id="QJA45901.1"/>
    </source>
</evidence>